<proteinExistence type="predicted"/>
<evidence type="ECO:0000313" key="2">
    <source>
        <dbReference type="Proteomes" id="UP000234681"/>
    </source>
</evidence>
<sequence length="69" mass="7524">MPLAPATLSILDPHQDSSWISCCCPVSWRFCGCWGTQQMTVNQRDFLLGLSQACSVENGATTEPQEGGY</sequence>
<dbReference type="Proteomes" id="UP000234681">
    <property type="component" value="Chromosome 16"/>
</dbReference>
<dbReference type="AlphaFoldDB" id="A6KFX9"/>
<name>A6KFX9_RAT</name>
<dbReference type="EMBL" id="CH474046">
    <property type="protein sequence ID" value="EDL88936.1"/>
    <property type="molecule type" value="Genomic_DNA"/>
</dbReference>
<protein>
    <submittedName>
        <fullName evidence="1">RCG42394</fullName>
    </submittedName>
</protein>
<reference evidence="2" key="1">
    <citation type="submission" date="2005-09" db="EMBL/GenBank/DDBJ databases">
        <authorList>
            <person name="Mural R.J."/>
            <person name="Li P.W."/>
            <person name="Adams M.D."/>
            <person name="Amanatides P.G."/>
            <person name="Baden-Tillson H."/>
            <person name="Barnstead M."/>
            <person name="Chin S.H."/>
            <person name="Dew I."/>
            <person name="Evans C.A."/>
            <person name="Ferriera S."/>
            <person name="Flanigan M."/>
            <person name="Fosler C."/>
            <person name="Glodek A."/>
            <person name="Gu Z."/>
            <person name="Holt R.A."/>
            <person name="Jennings D."/>
            <person name="Kraft C.L."/>
            <person name="Lu F."/>
            <person name="Nguyen T."/>
            <person name="Nusskern D.R."/>
            <person name="Pfannkoch C.M."/>
            <person name="Sitter C."/>
            <person name="Sutton G.G."/>
            <person name="Venter J.C."/>
            <person name="Wang Z."/>
            <person name="Woodage T."/>
            <person name="Zheng X.H."/>
            <person name="Zhong F."/>
        </authorList>
    </citation>
    <scope>NUCLEOTIDE SEQUENCE [LARGE SCALE GENOMIC DNA]</scope>
    <source>
        <strain>BN</strain>
        <strain evidence="2">Sprague-Dawley</strain>
    </source>
</reference>
<gene>
    <name evidence="1" type="ORF">rCG_42394</name>
</gene>
<accession>A6KFX9</accession>
<evidence type="ECO:0000313" key="1">
    <source>
        <dbReference type="EMBL" id="EDL88936.1"/>
    </source>
</evidence>
<organism evidence="1 2">
    <name type="scientific">Rattus norvegicus</name>
    <name type="common">Rat</name>
    <dbReference type="NCBI Taxonomy" id="10116"/>
    <lineage>
        <taxon>Eukaryota</taxon>
        <taxon>Metazoa</taxon>
        <taxon>Chordata</taxon>
        <taxon>Craniata</taxon>
        <taxon>Vertebrata</taxon>
        <taxon>Euteleostomi</taxon>
        <taxon>Mammalia</taxon>
        <taxon>Eutheria</taxon>
        <taxon>Euarchontoglires</taxon>
        <taxon>Glires</taxon>
        <taxon>Rodentia</taxon>
        <taxon>Myomorpha</taxon>
        <taxon>Muroidea</taxon>
        <taxon>Muridae</taxon>
        <taxon>Murinae</taxon>
        <taxon>Rattus</taxon>
    </lineage>
</organism>